<dbReference type="Gene3D" id="2.170.130.20">
    <property type="entry name" value="LCCL-like domain"/>
    <property type="match status" value="1"/>
</dbReference>
<feature type="domain" description="LCCL" evidence="8">
    <location>
        <begin position="27"/>
        <end position="120"/>
    </location>
</feature>
<evidence type="ECO:0000256" key="6">
    <source>
        <dbReference type="SAM" id="MobiDB-lite"/>
    </source>
</evidence>
<dbReference type="InterPro" id="IPR004043">
    <property type="entry name" value="LCCL"/>
</dbReference>
<dbReference type="EMBL" id="JAINUF010000007">
    <property type="protein sequence ID" value="KAJ8353528.1"/>
    <property type="molecule type" value="Genomic_DNA"/>
</dbReference>
<dbReference type="InterPro" id="IPR036609">
    <property type="entry name" value="LCCL_sf"/>
</dbReference>
<organism evidence="9 10">
    <name type="scientific">Synaphobranchus kaupii</name>
    <name type="common">Kaup's arrowtooth eel</name>
    <dbReference type="NCBI Taxonomy" id="118154"/>
    <lineage>
        <taxon>Eukaryota</taxon>
        <taxon>Metazoa</taxon>
        <taxon>Chordata</taxon>
        <taxon>Craniata</taxon>
        <taxon>Vertebrata</taxon>
        <taxon>Euteleostomi</taxon>
        <taxon>Actinopterygii</taxon>
        <taxon>Neopterygii</taxon>
        <taxon>Teleostei</taxon>
        <taxon>Anguilliformes</taxon>
        <taxon>Synaphobranchidae</taxon>
        <taxon>Synaphobranchus</taxon>
    </lineage>
</organism>
<feature type="region of interest" description="Disordered" evidence="6">
    <location>
        <begin position="143"/>
        <end position="168"/>
    </location>
</feature>
<dbReference type="PANTHER" id="PTHR31331">
    <property type="entry name" value="LCCL DOMAIN PROTEIN (AFU_ORTHOLOGUE AFUA_5G08630)"/>
    <property type="match status" value="1"/>
</dbReference>
<evidence type="ECO:0000313" key="10">
    <source>
        <dbReference type="Proteomes" id="UP001152622"/>
    </source>
</evidence>
<protein>
    <recommendedName>
        <fullName evidence="8">LCCL domain-containing protein</fullName>
    </recommendedName>
</protein>
<keyword evidence="2" id="KW-0964">Secreted</keyword>
<dbReference type="OrthoDB" id="441660at2759"/>
<keyword evidence="10" id="KW-1185">Reference proteome</keyword>
<keyword evidence="4" id="KW-0677">Repeat</keyword>
<sequence>MSVIFDFLHLLGLIFLMCRSFRAEPSVPTPITCMTRGADLADVRAVVVCPSNCALQQLSVFGSRVYAAVSSVCGAAIHRGVITESGGSLKAHRLPGRENYLSSLSHGVKSQTLSRWTASFTVSNLLSQPMEVLGESSTIALPRPGPAKKALKKNPKKVTQNGNKGQVI</sequence>
<reference evidence="9" key="1">
    <citation type="journal article" date="2023" name="Science">
        <title>Genome structures resolve the early diversification of teleost fishes.</title>
        <authorList>
            <person name="Parey E."/>
            <person name="Louis A."/>
            <person name="Montfort J."/>
            <person name="Bouchez O."/>
            <person name="Roques C."/>
            <person name="Iampietro C."/>
            <person name="Lluch J."/>
            <person name="Castinel A."/>
            <person name="Donnadieu C."/>
            <person name="Desvignes T."/>
            <person name="Floi Bucao C."/>
            <person name="Jouanno E."/>
            <person name="Wen M."/>
            <person name="Mejri S."/>
            <person name="Dirks R."/>
            <person name="Jansen H."/>
            <person name="Henkel C."/>
            <person name="Chen W.J."/>
            <person name="Zahm M."/>
            <person name="Cabau C."/>
            <person name="Klopp C."/>
            <person name="Thompson A.W."/>
            <person name="Robinson-Rechavi M."/>
            <person name="Braasch I."/>
            <person name="Lecointre G."/>
            <person name="Bobe J."/>
            <person name="Postlethwait J.H."/>
            <person name="Berthelot C."/>
            <person name="Roest Crollius H."/>
            <person name="Guiguen Y."/>
        </authorList>
    </citation>
    <scope>NUCLEOTIDE SEQUENCE</scope>
    <source>
        <strain evidence="9">WJC10195</strain>
    </source>
</reference>
<feature type="compositionally biased region" description="Polar residues" evidence="6">
    <location>
        <begin position="158"/>
        <end position="168"/>
    </location>
</feature>
<evidence type="ECO:0000256" key="2">
    <source>
        <dbReference type="ARBA" id="ARBA00022525"/>
    </source>
</evidence>
<evidence type="ECO:0000313" key="9">
    <source>
        <dbReference type="EMBL" id="KAJ8353528.1"/>
    </source>
</evidence>
<evidence type="ECO:0000256" key="1">
    <source>
        <dbReference type="ARBA" id="ARBA00004613"/>
    </source>
</evidence>
<dbReference type="SMART" id="SM00603">
    <property type="entry name" value="LCCL"/>
    <property type="match status" value="1"/>
</dbReference>
<evidence type="ECO:0000256" key="4">
    <source>
        <dbReference type="ARBA" id="ARBA00022737"/>
    </source>
</evidence>
<evidence type="ECO:0000256" key="3">
    <source>
        <dbReference type="ARBA" id="ARBA00022729"/>
    </source>
</evidence>
<dbReference type="PROSITE" id="PS50820">
    <property type="entry name" value="LCCL"/>
    <property type="match status" value="1"/>
</dbReference>
<evidence type="ECO:0000256" key="5">
    <source>
        <dbReference type="ARBA" id="ARBA00023157"/>
    </source>
</evidence>
<name>A0A9Q1F8W8_SYNKA</name>
<dbReference type="InterPro" id="IPR051957">
    <property type="entry name" value="CRISP-LCCL_domain"/>
</dbReference>
<dbReference type="Proteomes" id="UP001152622">
    <property type="component" value="Chromosome 7"/>
</dbReference>
<proteinExistence type="predicted"/>
<dbReference type="FunFam" id="2.170.130.20:FF:000001">
    <property type="entry name" value="Cysteine-rich secretory protein LCCL domain-containing 1"/>
    <property type="match status" value="1"/>
</dbReference>
<evidence type="ECO:0000256" key="7">
    <source>
        <dbReference type="SAM" id="SignalP"/>
    </source>
</evidence>
<dbReference type="SUPFAM" id="SSF69848">
    <property type="entry name" value="LCCL domain"/>
    <property type="match status" value="1"/>
</dbReference>
<dbReference type="Pfam" id="PF03815">
    <property type="entry name" value="LCCL"/>
    <property type="match status" value="1"/>
</dbReference>
<comment type="caution">
    <text evidence="9">The sequence shown here is derived from an EMBL/GenBank/DDBJ whole genome shotgun (WGS) entry which is preliminary data.</text>
</comment>
<comment type="subcellular location">
    <subcellularLocation>
        <location evidence="1">Secreted</location>
    </subcellularLocation>
</comment>
<gene>
    <name evidence="9" type="ORF">SKAU_G00210950</name>
</gene>
<accession>A0A9Q1F8W8</accession>
<dbReference type="AlphaFoldDB" id="A0A9Q1F8W8"/>
<keyword evidence="3 7" id="KW-0732">Signal</keyword>
<dbReference type="PANTHER" id="PTHR31331:SF1">
    <property type="entry name" value="CYSTEINE RICH SECRETORY PROTEIN LCCL DOMAIN CONTAINING 2"/>
    <property type="match status" value="1"/>
</dbReference>
<feature type="chain" id="PRO_5040476414" description="LCCL domain-containing protein" evidence="7">
    <location>
        <begin position="24"/>
        <end position="168"/>
    </location>
</feature>
<evidence type="ECO:0000259" key="8">
    <source>
        <dbReference type="PROSITE" id="PS50820"/>
    </source>
</evidence>
<keyword evidence="5" id="KW-1015">Disulfide bond</keyword>
<feature type="signal peptide" evidence="7">
    <location>
        <begin position="1"/>
        <end position="23"/>
    </location>
</feature>
<dbReference type="GO" id="GO:0005576">
    <property type="term" value="C:extracellular region"/>
    <property type="evidence" value="ECO:0007669"/>
    <property type="project" value="UniProtKB-SubCell"/>
</dbReference>